<dbReference type="RefSeq" id="WP_011444324.1">
    <property type="nucleotide sequence ID" value="NC_007794.1"/>
</dbReference>
<accession>Q2GAL3</accession>
<reference evidence="2" key="1">
    <citation type="submission" date="2006-01" db="EMBL/GenBank/DDBJ databases">
        <title>Complete sequence of Novosphingobium aromaticivorans DSM 12444.</title>
        <authorList>
            <consortium name="US DOE Joint Genome Institute"/>
            <person name="Copeland A."/>
            <person name="Lucas S."/>
            <person name="Lapidus A."/>
            <person name="Barry K."/>
            <person name="Detter J.C."/>
            <person name="Glavina T."/>
            <person name="Hammon N."/>
            <person name="Israni S."/>
            <person name="Pitluck S."/>
            <person name="Chain P."/>
            <person name="Malfatti S."/>
            <person name="Shin M."/>
            <person name="Vergez L."/>
            <person name="Schmutz J."/>
            <person name="Larimer F."/>
            <person name="Land M."/>
            <person name="Kyrpides N."/>
            <person name="Ivanova N."/>
            <person name="Fredrickson J."/>
            <person name="Balkwill D."/>
            <person name="Romine M.F."/>
            <person name="Richardson P."/>
        </authorList>
    </citation>
    <scope>NUCLEOTIDE SEQUENCE [LARGE SCALE GENOMIC DNA]</scope>
    <source>
        <strain evidence="2">ATCC 700278 / DSM 12444 / CCUG 56034 / CIP 105152 / NBRC 16084 / F199</strain>
    </source>
</reference>
<dbReference type="STRING" id="279238.Saro_0663"/>
<dbReference type="EMBL" id="CP000248">
    <property type="protein sequence ID" value="ABD25110.1"/>
    <property type="molecule type" value="Genomic_DNA"/>
</dbReference>
<dbReference type="Proteomes" id="UP000009134">
    <property type="component" value="Chromosome"/>
</dbReference>
<evidence type="ECO:0000313" key="2">
    <source>
        <dbReference type="Proteomes" id="UP000009134"/>
    </source>
</evidence>
<name>Q2GAL3_NOVAD</name>
<keyword evidence="2" id="KW-1185">Reference proteome</keyword>
<proteinExistence type="predicted"/>
<gene>
    <name evidence="1" type="ordered locus">Saro_0663</name>
</gene>
<organism evidence="1 2">
    <name type="scientific">Novosphingobium aromaticivorans (strain ATCC 700278 / DSM 12444 / CCUG 56034 / CIP 105152 / NBRC 16084 / F199)</name>
    <dbReference type="NCBI Taxonomy" id="279238"/>
    <lineage>
        <taxon>Bacteria</taxon>
        <taxon>Pseudomonadati</taxon>
        <taxon>Pseudomonadota</taxon>
        <taxon>Alphaproteobacteria</taxon>
        <taxon>Sphingomonadales</taxon>
        <taxon>Sphingomonadaceae</taxon>
        <taxon>Novosphingobium</taxon>
    </lineage>
</organism>
<dbReference type="eggNOG" id="ENOG502ZR5Y">
    <property type="taxonomic scope" value="Bacteria"/>
</dbReference>
<dbReference type="HOGENOM" id="CLU_756120_0_0_5"/>
<sequence>MPVPEISALPTAPSRLDEPGAFVARADEFLGALSPFGMQANDLATWMDTTAAAVSSDKSLVLSTAEAVGTIAGQVAENAALVAEVLAAMGRFYATRSSGVAATSVGELFTSNEGGTLAVYQRTATTPFYSTISVVGYAGGIGSSLLTMASARLLGRTTGSTGPIEELSAAGLLSLSGGTLRGLHAAHGLFGKGVTGEYVSPQINNAAPTTVTLTTGGIHYTPLRVMRDLAFDRLEVEVTSNPAAGTTIHLAIYPDNGGVPDGSTALARTASPIDAVGIAIKNTGSEVAGALAKGQTYWLAISVSATTVLRAAAVGAMPIIGYPSSSFTGCSWLSSTFTHAQLPSTCLTTALGTAGGLTPLVRARIA</sequence>
<evidence type="ECO:0000313" key="1">
    <source>
        <dbReference type="EMBL" id="ABD25110.1"/>
    </source>
</evidence>
<protein>
    <submittedName>
        <fullName evidence="1">Uncharacterized protein</fullName>
    </submittedName>
</protein>
<dbReference type="AlphaFoldDB" id="Q2GAL3"/>
<dbReference type="KEGG" id="nar:Saro_0663"/>